<evidence type="ECO:0000313" key="14">
    <source>
        <dbReference type="Proteomes" id="UP000005207"/>
    </source>
</evidence>
<feature type="binding site" evidence="9">
    <location>
        <position position="404"/>
    </location>
    <ligand>
        <name>substrate</name>
    </ligand>
</feature>
<gene>
    <name evidence="13" type="primary">ENO2</name>
    <name evidence="13" type="synonym">LOC100696295</name>
</gene>
<evidence type="ECO:0000256" key="8">
    <source>
        <dbReference type="PIRSR" id="PIRSR001400-1"/>
    </source>
</evidence>
<feature type="domain" description="Enolase N-terminal" evidence="12">
    <location>
        <begin position="27"/>
        <end position="144"/>
    </location>
</feature>
<keyword evidence="6" id="KW-0456">Lyase</keyword>
<dbReference type="InterPro" id="IPR029017">
    <property type="entry name" value="Enolase-like_N"/>
</dbReference>
<dbReference type="UniPathway" id="UPA00109">
    <property type="reaction ID" value="UER00187"/>
</dbReference>
<evidence type="ECO:0000256" key="1">
    <source>
        <dbReference type="ARBA" id="ARBA00005031"/>
    </source>
</evidence>
<dbReference type="EC" id="4.2.1.11" evidence="3"/>
<dbReference type="GeneTree" id="ENSGT00950000182805"/>
<feature type="active site" description="Proton donor" evidence="8">
    <location>
        <position position="220"/>
    </location>
</feature>
<dbReference type="Ensembl" id="ENSONIT00000035884.1">
    <property type="protein sequence ID" value="ENSONIP00000076821.1"/>
    <property type="gene ID" value="ENSONIG00000006984.2"/>
</dbReference>
<dbReference type="PANTHER" id="PTHR11902:SF10">
    <property type="entry name" value="GAMMA-ENOLASE"/>
    <property type="match status" value="1"/>
</dbReference>
<sequence>YNFWLTEIIKTLNGGLFFFSVSFRMSIVSIVAREILDSRGNPTVEVDLRTEKGLFRAAVPSGASTGIYEALELRDGDKSRYKGKGMKMHQLSFVVEQEQLDNMMIEMDGTENKSKFGANAILGVSLAICKAGAAEKEVPLYRHIADLAGNTELVLPVPAFNVINGGSHAGNKLAMQEFMVLPVGAESFKEALRIGSELYHTLKGVIQEKYGQDATNVGDEGGFAPNILENSEALDLLQTAIEKAGFTEKVVVGMDVAASEFYREGKYDLDFKSPPDPERHITAEELADIYQGFVNSYPVVSIEDPFDQDDWEAWSRLTAQVGIQVVGDDLTVTNPKRIEKAAEERACNCLLLKVNQIGSVTEAIQACKLAQANGWGVMVSHRSGETEDTFIADLVVGLCTGQIKTGAPCRSERLAKYNQLMRSVCCYRELSLTVVKDISASAL</sequence>
<evidence type="ECO:0000256" key="6">
    <source>
        <dbReference type="ARBA" id="ARBA00023239"/>
    </source>
</evidence>
<dbReference type="InterPro" id="IPR020809">
    <property type="entry name" value="Enolase_CS"/>
</dbReference>
<reference evidence="14" key="1">
    <citation type="submission" date="2012-01" db="EMBL/GenBank/DDBJ databases">
        <title>The Genome Sequence of Oreochromis niloticus (Nile Tilapia).</title>
        <authorList>
            <consortium name="Broad Institute Genome Assembly Team"/>
            <consortium name="Broad Institute Sequencing Platform"/>
            <person name="Di Palma F."/>
            <person name="Johnson J."/>
            <person name="Lander E.S."/>
            <person name="Lindblad-Toh K."/>
        </authorList>
    </citation>
    <scope>NUCLEOTIDE SEQUENCE [LARGE SCALE GENOMIC DNA]</scope>
</reference>
<dbReference type="GO" id="GO:0006096">
    <property type="term" value="P:glycolytic process"/>
    <property type="evidence" value="ECO:0007669"/>
    <property type="project" value="UniProtKB-UniPathway"/>
</dbReference>
<dbReference type="SMART" id="SM01192">
    <property type="entry name" value="Enolase_C"/>
    <property type="match status" value="1"/>
</dbReference>
<dbReference type="GO" id="GO:0004634">
    <property type="term" value="F:phosphopyruvate hydratase activity"/>
    <property type="evidence" value="ECO:0007669"/>
    <property type="project" value="UniProtKB-EC"/>
</dbReference>
<dbReference type="CDD" id="cd03313">
    <property type="entry name" value="enolase"/>
    <property type="match status" value="1"/>
</dbReference>
<dbReference type="InterPro" id="IPR036849">
    <property type="entry name" value="Enolase-like_C_sf"/>
</dbReference>
<accession>A0A669F003</accession>
<evidence type="ECO:0000256" key="4">
    <source>
        <dbReference type="ARBA" id="ARBA00022842"/>
    </source>
</evidence>
<comment type="cofactor">
    <cofactor evidence="10">
        <name>Mg(2+)</name>
        <dbReference type="ChEBI" id="CHEBI:18420"/>
    </cofactor>
    <text evidence="10">Mg(2+) is required for catalysis and for stabilizing the dimer.</text>
</comment>
<proteinExistence type="inferred from homology"/>
<dbReference type="PROSITE" id="PS00164">
    <property type="entry name" value="ENOLASE"/>
    <property type="match status" value="1"/>
</dbReference>
<dbReference type="SUPFAM" id="SSF51604">
    <property type="entry name" value="Enolase C-terminal domain-like"/>
    <property type="match status" value="1"/>
</dbReference>
<dbReference type="AlphaFoldDB" id="A0A669F003"/>
<name>A0A669F003_ORENI</name>
<evidence type="ECO:0000256" key="5">
    <source>
        <dbReference type="ARBA" id="ARBA00023152"/>
    </source>
</evidence>
<dbReference type="PANTHER" id="PTHR11902">
    <property type="entry name" value="ENOLASE"/>
    <property type="match status" value="1"/>
</dbReference>
<protein>
    <recommendedName>
        <fullName evidence="3">phosphopyruvate hydratase</fullName>
        <ecNumber evidence="3">4.2.1.11</ecNumber>
    </recommendedName>
    <alternativeName>
        <fullName evidence="7">2-phospho-D-glycerate hydro-lyase</fullName>
    </alternativeName>
</protein>
<feature type="binding site" evidence="9">
    <location>
        <position position="303"/>
    </location>
    <ligand>
        <name>substrate</name>
    </ligand>
</feature>
<feature type="binding site" evidence="10">
    <location>
        <position position="303"/>
    </location>
    <ligand>
        <name>Mg(2+)</name>
        <dbReference type="ChEBI" id="CHEBI:18420"/>
    </ligand>
</feature>
<evidence type="ECO:0000256" key="9">
    <source>
        <dbReference type="PIRSR" id="PIRSR001400-2"/>
    </source>
</evidence>
<keyword evidence="4 10" id="KW-0460">Magnesium</keyword>
<evidence type="ECO:0000256" key="2">
    <source>
        <dbReference type="ARBA" id="ARBA00009604"/>
    </source>
</evidence>
<dbReference type="PRINTS" id="PR00148">
    <property type="entry name" value="ENOLASE"/>
</dbReference>
<evidence type="ECO:0000259" key="12">
    <source>
        <dbReference type="SMART" id="SM01193"/>
    </source>
</evidence>
<feature type="binding site" evidence="9">
    <location>
        <position position="328"/>
    </location>
    <ligand>
        <name>substrate</name>
    </ligand>
</feature>
<dbReference type="Gene3D" id="3.20.20.120">
    <property type="entry name" value="Enolase-like C-terminal domain"/>
    <property type="match status" value="1"/>
</dbReference>
<feature type="active site" description="Proton acceptor" evidence="8">
    <location>
        <position position="353"/>
    </location>
</feature>
<dbReference type="InterPro" id="IPR000941">
    <property type="entry name" value="Enolase"/>
</dbReference>
<dbReference type="Gene3D" id="3.30.390.10">
    <property type="entry name" value="Enolase-like, N-terminal domain"/>
    <property type="match status" value="1"/>
</dbReference>
<evidence type="ECO:0000256" key="7">
    <source>
        <dbReference type="ARBA" id="ARBA00031125"/>
    </source>
</evidence>
<dbReference type="HAMAP" id="MF_00318">
    <property type="entry name" value="Enolase"/>
    <property type="match status" value="1"/>
</dbReference>
<evidence type="ECO:0000259" key="11">
    <source>
        <dbReference type="SMART" id="SM01192"/>
    </source>
</evidence>
<evidence type="ECO:0000256" key="3">
    <source>
        <dbReference type="ARBA" id="ARBA00012058"/>
    </source>
</evidence>
<dbReference type="InterPro" id="IPR020811">
    <property type="entry name" value="Enolase_N"/>
</dbReference>
<dbReference type="GO" id="GO:0000287">
    <property type="term" value="F:magnesium ion binding"/>
    <property type="evidence" value="ECO:0007669"/>
    <property type="project" value="InterPro"/>
</dbReference>
<dbReference type="SUPFAM" id="SSF54826">
    <property type="entry name" value="Enolase N-terminal domain-like"/>
    <property type="match status" value="1"/>
</dbReference>
<evidence type="ECO:0000313" key="13">
    <source>
        <dbReference type="Ensembl" id="ENSONIP00000076821.1"/>
    </source>
</evidence>
<reference evidence="13" key="2">
    <citation type="submission" date="2025-08" db="UniProtKB">
        <authorList>
            <consortium name="Ensembl"/>
        </authorList>
    </citation>
    <scope>IDENTIFICATION</scope>
</reference>
<dbReference type="Pfam" id="PF03952">
    <property type="entry name" value="Enolase_N"/>
    <property type="match status" value="1"/>
</dbReference>
<comment type="similarity">
    <text evidence="2">Belongs to the enolase family.</text>
</comment>
<feature type="binding site" evidence="10">
    <location>
        <position position="255"/>
    </location>
    <ligand>
        <name>Mg(2+)</name>
        <dbReference type="ChEBI" id="CHEBI:18420"/>
    </ligand>
</feature>
<keyword evidence="10" id="KW-0479">Metal-binding</keyword>
<evidence type="ECO:0000256" key="10">
    <source>
        <dbReference type="PIRSR" id="PIRSR001400-3"/>
    </source>
</evidence>
<feature type="binding site" evidence="10">
    <location>
        <position position="328"/>
    </location>
    <ligand>
        <name>Mg(2+)</name>
        <dbReference type="ChEBI" id="CHEBI:18420"/>
    </ligand>
</feature>
<feature type="binding site" evidence="9">
    <location>
        <position position="168"/>
    </location>
    <ligand>
        <name>substrate</name>
    </ligand>
</feature>
<dbReference type="SMART" id="SM01193">
    <property type="entry name" value="Enolase_N"/>
    <property type="match status" value="1"/>
</dbReference>
<keyword evidence="14" id="KW-1185">Reference proteome</keyword>
<feature type="domain" description="Enolase C-terminal TIM barrel" evidence="11">
    <location>
        <begin position="152"/>
        <end position="435"/>
    </location>
</feature>
<dbReference type="PIRSF" id="PIRSF001400">
    <property type="entry name" value="Enolase"/>
    <property type="match status" value="1"/>
</dbReference>
<feature type="binding site" evidence="9">
    <location>
        <begin position="380"/>
        <end position="383"/>
    </location>
    <ligand>
        <name>substrate</name>
    </ligand>
</feature>
<dbReference type="SFLD" id="SFLDS00001">
    <property type="entry name" value="Enolase"/>
    <property type="match status" value="1"/>
</dbReference>
<feature type="binding site" evidence="9">
    <location>
        <position position="177"/>
    </location>
    <ligand>
        <name>substrate</name>
    </ligand>
</feature>
<organism evidence="13 14">
    <name type="scientific">Oreochromis niloticus</name>
    <name type="common">Nile tilapia</name>
    <name type="synonym">Tilapia nilotica</name>
    <dbReference type="NCBI Taxonomy" id="8128"/>
    <lineage>
        <taxon>Eukaryota</taxon>
        <taxon>Metazoa</taxon>
        <taxon>Chordata</taxon>
        <taxon>Craniata</taxon>
        <taxon>Vertebrata</taxon>
        <taxon>Euteleostomi</taxon>
        <taxon>Actinopterygii</taxon>
        <taxon>Neopterygii</taxon>
        <taxon>Teleostei</taxon>
        <taxon>Neoteleostei</taxon>
        <taxon>Acanthomorphata</taxon>
        <taxon>Ovalentaria</taxon>
        <taxon>Cichlomorphae</taxon>
        <taxon>Cichliformes</taxon>
        <taxon>Cichlidae</taxon>
        <taxon>African cichlids</taxon>
        <taxon>Pseudocrenilabrinae</taxon>
        <taxon>Oreochromini</taxon>
        <taxon>Oreochromis</taxon>
    </lineage>
</organism>
<dbReference type="GO" id="GO:0000015">
    <property type="term" value="C:phosphopyruvate hydratase complex"/>
    <property type="evidence" value="ECO:0007669"/>
    <property type="project" value="InterPro"/>
</dbReference>
<dbReference type="InterPro" id="IPR020810">
    <property type="entry name" value="Enolase_C"/>
</dbReference>
<dbReference type="NCBIfam" id="TIGR01060">
    <property type="entry name" value="eno"/>
    <property type="match status" value="1"/>
</dbReference>
<keyword evidence="5" id="KW-0324">Glycolysis</keyword>
<dbReference type="Pfam" id="PF00113">
    <property type="entry name" value="Enolase_C"/>
    <property type="match status" value="1"/>
</dbReference>
<comment type="pathway">
    <text evidence="1">Carbohydrate degradation; glycolysis; pyruvate from D-glyceraldehyde 3-phosphate: step 4/5.</text>
</comment>
<reference evidence="13" key="3">
    <citation type="submission" date="2025-09" db="UniProtKB">
        <authorList>
            <consortium name="Ensembl"/>
        </authorList>
    </citation>
    <scope>IDENTIFICATION</scope>
</reference>
<dbReference type="SFLD" id="SFLDG00178">
    <property type="entry name" value="enolase"/>
    <property type="match status" value="1"/>
</dbReference>
<dbReference type="FunFam" id="3.20.20.120:FF:000002">
    <property type="entry name" value="Enolase 1"/>
    <property type="match status" value="1"/>
</dbReference>
<dbReference type="SFLD" id="SFLDF00002">
    <property type="entry name" value="enolase"/>
    <property type="match status" value="1"/>
</dbReference>
<dbReference type="Proteomes" id="UP000005207">
    <property type="component" value="Linkage group LG22"/>
</dbReference>